<gene>
    <name evidence="1" type="ORF">S01H4_37747</name>
</gene>
<reference evidence="1" key="1">
    <citation type="journal article" date="2014" name="Front. Microbiol.">
        <title>High frequency of phylogenetically diverse reductive dehalogenase-homologous genes in deep subseafloor sedimentary metagenomes.</title>
        <authorList>
            <person name="Kawai M."/>
            <person name="Futagami T."/>
            <person name="Toyoda A."/>
            <person name="Takaki Y."/>
            <person name="Nishi S."/>
            <person name="Hori S."/>
            <person name="Arai W."/>
            <person name="Tsubouchi T."/>
            <person name="Morono Y."/>
            <person name="Uchiyama I."/>
            <person name="Ito T."/>
            <person name="Fujiyama A."/>
            <person name="Inagaki F."/>
            <person name="Takami H."/>
        </authorList>
    </citation>
    <scope>NUCLEOTIDE SEQUENCE</scope>
    <source>
        <strain evidence="1">Expedition CK06-06</strain>
    </source>
</reference>
<feature type="non-terminal residue" evidence="1">
    <location>
        <position position="60"/>
    </location>
</feature>
<dbReference type="AlphaFoldDB" id="X1D2U3"/>
<protein>
    <submittedName>
        <fullName evidence="1">Uncharacterized protein</fullName>
    </submittedName>
</protein>
<dbReference type="SUPFAM" id="SSF52540">
    <property type="entry name" value="P-loop containing nucleoside triphosphate hydrolases"/>
    <property type="match status" value="1"/>
</dbReference>
<evidence type="ECO:0000313" key="1">
    <source>
        <dbReference type="EMBL" id="GAH02560.1"/>
    </source>
</evidence>
<organism evidence="1">
    <name type="scientific">marine sediment metagenome</name>
    <dbReference type="NCBI Taxonomy" id="412755"/>
    <lineage>
        <taxon>unclassified sequences</taxon>
        <taxon>metagenomes</taxon>
        <taxon>ecological metagenomes</taxon>
    </lineage>
</organism>
<dbReference type="Gene3D" id="3.40.50.300">
    <property type="entry name" value="P-loop containing nucleotide triphosphate hydrolases"/>
    <property type="match status" value="1"/>
</dbReference>
<dbReference type="InterPro" id="IPR027417">
    <property type="entry name" value="P-loop_NTPase"/>
</dbReference>
<proteinExistence type="predicted"/>
<comment type="caution">
    <text evidence="1">The sequence shown here is derived from an EMBL/GenBank/DDBJ whole genome shotgun (WGS) entry which is preliminary data.</text>
</comment>
<accession>X1D2U3</accession>
<sequence length="60" mass="6528">MSNDYNAVLHIGAPKCGSSSLQRHLSMNPEFVSRDGINYNYISITGSGDMLHGQELTKTA</sequence>
<dbReference type="EMBL" id="BART01020299">
    <property type="protein sequence ID" value="GAH02560.1"/>
    <property type="molecule type" value="Genomic_DNA"/>
</dbReference>
<name>X1D2U3_9ZZZZ</name>